<name>A0A5N5V628_MYCPH</name>
<comment type="catalytic activity">
    <reaction evidence="4">
        <text>a fatty acyl-CoA + H2O = a fatty acid + CoA + H(+)</text>
        <dbReference type="Rhea" id="RHEA:16781"/>
        <dbReference type="ChEBI" id="CHEBI:15377"/>
        <dbReference type="ChEBI" id="CHEBI:15378"/>
        <dbReference type="ChEBI" id="CHEBI:28868"/>
        <dbReference type="ChEBI" id="CHEBI:57287"/>
        <dbReference type="ChEBI" id="CHEBI:77636"/>
    </reaction>
</comment>
<evidence type="ECO:0000256" key="3">
    <source>
        <dbReference type="ARBA" id="ARBA00023026"/>
    </source>
</evidence>
<dbReference type="EMBL" id="ANBP01000008">
    <property type="protein sequence ID" value="KAB7757382.1"/>
    <property type="molecule type" value="Genomic_DNA"/>
</dbReference>
<dbReference type="Pfam" id="PF00975">
    <property type="entry name" value="Thioesterase"/>
    <property type="match status" value="1"/>
</dbReference>
<evidence type="ECO:0000256" key="2">
    <source>
        <dbReference type="ARBA" id="ARBA00015007"/>
    </source>
</evidence>
<evidence type="ECO:0000313" key="6">
    <source>
        <dbReference type="EMBL" id="KAB7757382.1"/>
    </source>
</evidence>
<evidence type="ECO:0000313" key="7">
    <source>
        <dbReference type="Proteomes" id="UP000325690"/>
    </source>
</evidence>
<dbReference type="Proteomes" id="UP000325690">
    <property type="component" value="Unassembled WGS sequence"/>
</dbReference>
<sequence length="239" mass="25644">MAPWIKRTPGRTSTGATVVFPHAGGAAAAYRPLAAALAAGGDDAYVVQYPQRADRLTHPAPETVEQLAEDLFAAGDWAGIGPLRLFGHCMGAVIAFEFGRVAERHGVELRALWVSASQAPSTIATSPRLPTADAEIVANMVDLGGTDPRLLEDEDFVELLVRAVRADYLAFNRYSCEPGVRLAADIHTIGGESDHRISPDMLRGWQVHTRGAFTTTLFDGGHFYINDHVDAVAELVNAV</sequence>
<dbReference type="PANTHER" id="PTHR11487">
    <property type="entry name" value="THIOESTERASE"/>
    <property type="match status" value="1"/>
</dbReference>
<dbReference type="RefSeq" id="WP_110766259.1">
    <property type="nucleotide sequence ID" value="NZ_ANBO01000008.1"/>
</dbReference>
<organism evidence="6 7">
    <name type="scientific">Mycolicibacterium phlei DSM 43239 = CCUG 21000</name>
    <dbReference type="NCBI Taxonomy" id="1226750"/>
    <lineage>
        <taxon>Bacteria</taxon>
        <taxon>Bacillati</taxon>
        <taxon>Actinomycetota</taxon>
        <taxon>Actinomycetes</taxon>
        <taxon>Mycobacteriales</taxon>
        <taxon>Mycobacteriaceae</taxon>
        <taxon>Mycolicibacterium</taxon>
    </lineage>
</organism>
<comment type="similarity">
    <text evidence="1">Belongs to the thioesterase family.</text>
</comment>
<evidence type="ECO:0000256" key="1">
    <source>
        <dbReference type="ARBA" id="ARBA00007169"/>
    </source>
</evidence>
<gene>
    <name evidence="6" type="ORF">MPHL21000_07795</name>
</gene>
<dbReference type="GeneID" id="74303748"/>
<keyword evidence="7" id="KW-1185">Reference proteome</keyword>
<dbReference type="SUPFAM" id="SSF53474">
    <property type="entry name" value="alpha/beta-Hydrolases"/>
    <property type="match status" value="1"/>
</dbReference>
<proteinExistence type="inferred from homology"/>
<feature type="domain" description="Thioesterase" evidence="5">
    <location>
        <begin position="18"/>
        <end position="238"/>
    </location>
</feature>
<dbReference type="InterPro" id="IPR012223">
    <property type="entry name" value="TEII"/>
</dbReference>
<evidence type="ECO:0000256" key="4">
    <source>
        <dbReference type="ARBA" id="ARBA00024293"/>
    </source>
</evidence>
<keyword evidence="3" id="KW-0843">Virulence</keyword>
<accession>A0A5N5V628</accession>
<dbReference type="InterPro" id="IPR001031">
    <property type="entry name" value="Thioesterase"/>
</dbReference>
<dbReference type="GO" id="GO:0008610">
    <property type="term" value="P:lipid biosynthetic process"/>
    <property type="evidence" value="ECO:0007669"/>
    <property type="project" value="TreeGrafter"/>
</dbReference>
<protein>
    <recommendedName>
        <fullName evidence="2">Thioesterase TesA</fullName>
    </recommendedName>
</protein>
<reference evidence="6 7" key="1">
    <citation type="submission" date="2012-10" db="EMBL/GenBank/DDBJ databases">
        <title>The draft sequence of the Mycobacterium pheli genome.</title>
        <authorList>
            <person name="Pettersson B.M.F."/>
            <person name="Das S."/>
            <person name="Dasgupta S."/>
            <person name="Bhattacharya A."/>
            <person name="Kirsebom L.A."/>
        </authorList>
    </citation>
    <scope>NUCLEOTIDE SEQUENCE [LARGE SCALE GENOMIC DNA]</scope>
    <source>
        <strain evidence="6 7">CCUG 21000</strain>
    </source>
</reference>
<dbReference type="PANTHER" id="PTHR11487:SF0">
    <property type="entry name" value="S-ACYL FATTY ACID SYNTHASE THIOESTERASE, MEDIUM CHAIN"/>
    <property type="match status" value="1"/>
</dbReference>
<dbReference type="InterPro" id="IPR029058">
    <property type="entry name" value="AB_hydrolase_fold"/>
</dbReference>
<dbReference type="Gene3D" id="3.40.50.1820">
    <property type="entry name" value="alpha/beta hydrolase"/>
    <property type="match status" value="1"/>
</dbReference>
<evidence type="ECO:0000259" key="5">
    <source>
        <dbReference type="Pfam" id="PF00975"/>
    </source>
</evidence>
<comment type="caution">
    <text evidence="6">The sequence shown here is derived from an EMBL/GenBank/DDBJ whole genome shotgun (WGS) entry which is preliminary data.</text>
</comment>
<dbReference type="AlphaFoldDB" id="A0A5N5V628"/>